<feature type="region of interest" description="Disordered" evidence="1">
    <location>
        <begin position="170"/>
        <end position="198"/>
    </location>
</feature>
<comment type="caution">
    <text evidence="2">The sequence shown here is derived from an EMBL/GenBank/DDBJ whole genome shotgun (WGS) entry which is preliminary data.</text>
</comment>
<accession>X6MPG5</accession>
<name>X6MPG5_RETFI</name>
<evidence type="ECO:0000313" key="2">
    <source>
        <dbReference type="EMBL" id="ETO14965.1"/>
    </source>
</evidence>
<evidence type="ECO:0000313" key="3">
    <source>
        <dbReference type="Proteomes" id="UP000023152"/>
    </source>
</evidence>
<dbReference type="AlphaFoldDB" id="X6MPG5"/>
<gene>
    <name evidence="2" type="ORF">RFI_22404</name>
</gene>
<organism evidence="2 3">
    <name type="scientific">Reticulomyxa filosa</name>
    <dbReference type="NCBI Taxonomy" id="46433"/>
    <lineage>
        <taxon>Eukaryota</taxon>
        <taxon>Sar</taxon>
        <taxon>Rhizaria</taxon>
        <taxon>Retaria</taxon>
        <taxon>Foraminifera</taxon>
        <taxon>Monothalamids</taxon>
        <taxon>Reticulomyxidae</taxon>
        <taxon>Reticulomyxa</taxon>
    </lineage>
</organism>
<dbReference type="EMBL" id="ASPP01019607">
    <property type="protein sequence ID" value="ETO14965.1"/>
    <property type="molecule type" value="Genomic_DNA"/>
</dbReference>
<dbReference type="Proteomes" id="UP000023152">
    <property type="component" value="Unassembled WGS sequence"/>
</dbReference>
<reference evidence="2 3" key="1">
    <citation type="journal article" date="2013" name="Curr. Biol.">
        <title>The Genome of the Foraminiferan Reticulomyxa filosa.</title>
        <authorList>
            <person name="Glockner G."/>
            <person name="Hulsmann N."/>
            <person name="Schleicher M."/>
            <person name="Noegel A.A."/>
            <person name="Eichinger L."/>
            <person name="Gallinger C."/>
            <person name="Pawlowski J."/>
            <person name="Sierra R."/>
            <person name="Euteneuer U."/>
            <person name="Pillet L."/>
            <person name="Moustafa A."/>
            <person name="Platzer M."/>
            <person name="Groth M."/>
            <person name="Szafranski K."/>
            <person name="Schliwa M."/>
        </authorList>
    </citation>
    <scope>NUCLEOTIDE SEQUENCE [LARGE SCALE GENOMIC DNA]</scope>
</reference>
<evidence type="ECO:0000256" key="1">
    <source>
        <dbReference type="SAM" id="MobiDB-lite"/>
    </source>
</evidence>
<sequence>MSVTDTKSEYLDEDNANKPAPSTMVVRVSVKIARTVVRMVRHPREKMSLALLLTWKMSSDIEMHPETLLKIQATIADIQAYQALMSADENGAILIKMREGVAKIIEPFKIDASVHQYPSAIEPNTIGTNGMVEITPINLRFGYSDFSLLTNSLNAIAPPSLEVEGVEEKKEPIESQTQSQVQVRPPSWPETQSDATTISRQEMEQRQQLERMCEDLDSPKPIKDFGEMNFRSNLETRIYC</sequence>
<proteinExistence type="predicted"/>
<feature type="compositionally biased region" description="Polar residues" evidence="1">
    <location>
        <begin position="189"/>
        <end position="198"/>
    </location>
</feature>
<protein>
    <submittedName>
        <fullName evidence="2">Uncharacterized protein</fullName>
    </submittedName>
</protein>
<keyword evidence="3" id="KW-1185">Reference proteome</keyword>